<protein>
    <recommendedName>
        <fullName evidence="6">FAD-binding domain-containing protein</fullName>
    </recommendedName>
</protein>
<sequence>MTVLGRDSKILIAGAGPSGLALAQMLRKEGISFEIFERDLSRSQGWSVGLDKCLDELEPLLPGDIAGFATLSPNYAQGKLDSFSFMDGITHQVLGQVGSKGLDGRDRMYFCPREKIRKLLTPHTNLQIGKHVTGYKDDAEGVTLLFKDGTSARGTMLVAADGARSAVRRQLLERSPLIQTEFIVINGVVRLTKEQWAPILEHSTCGILLGTDKCKFYFLLIEYCDDDSGDAWFNWNISYRSSDYAKDNLWSSSASADELLQKGLSVIKDLPPFLIDSVARTPLEGVQRPPIKLAETVLPNQLLPRGNVTLMGDAAHSMLPFRGMGANTALIDASDLAKGIIEGIRNSSSVDSVLQAYERVMIPRGREHVLASHAVGEAAVASQLAGGRLEEVQNLAASG</sequence>
<name>A0A0D2K1I1_9EURO</name>
<feature type="domain" description="FAD-binding" evidence="6">
    <location>
        <begin position="106"/>
        <end position="366"/>
    </location>
</feature>
<evidence type="ECO:0000256" key="5">
    <source>
        <dbReference type="ARBA" id="ARBA00023033"/>
    </source>
</evidence>
<dbReference type="SUPFAM" id="SSF51905">
    <property type="entry name" value="FAD/NAD(P)-binding domain"/>
    <property type="match status" value="1"/>
</dbReference>
<keyword evidence="4" id="KW-0560">Oxidoreductase</keyword>
<comment type="cofactor">
    <cofactor evidence="1">
        <name>FAD</name>
        <dbReference type="ChEBI" id="CHEBI:57692"/>
    </cofactor>
</comment>
<organism evidence="7 8">
    <name type="scientific">Fonsecaea multimorphosa CBS 102226</name>
    <dbReference type="NCBI Taxonomy" id="1442371"/>
    <lineage>
        <taxon>Eukaryota</taxon>
        <taxon>Fungi</taxon>
        <taxon>Dikarya</taxon>
        <taxon>Ascomycota</taxon>
        <taxon>Pezizomycotina</taxon>
        <taxon>Eurotiomycetes</taxon>
        <taxon>Chaetothyriomycetidae</taxon>
        <taxon>Chaetothyriales</taxon>
        <taxon>Herpotrichiellaceae</taxon>
        <taxon>Fonsecaea</taxon>
    </lineage>
</organism>
<keyword evidence="2" id="KW-0285">Flavoprotein</keyword>
<evidence type="ECO:0000256" key="2">
    <source>
        <dbReference type="ARBA" id="ARBA00022630"/>
    </source>
</evidence>
<dbReference type="InterPro" id="IPR002938">
    <property type="entry name" value="FAD-bd"/>
</dbReference>
<evidence type="ECO:0000313" key="7">
    <source>
        <dbReference type="EMBL" id="KIX99717.1"/>
    </source>
</evidence>
<gene>
    <name evidence="7" type="ORF">Z520_04353</name>
</gene>
<dbReference type="PANTHER" id="PTHR47178:SF6">
    <property type="entry name" value="FAD-BINDING DOMAIN-CONTAINING PROTEIN"/>
    <property type="match status" value="1"/>
</dbReference>
<dbReference type="Proteomes" id="UP000053411">
    <property type="component" value="Unassembled WGS sequence"/>
</dbReference>
<dbReference type="VEuPathDB" id="FungiDB:Z520_04353"/>
<keyword evidence="8" id="KW-1185">Reference proteome</keyword>
<dbReference type="OrthoDB" id="47494at2759"/>
<evidence type="ECO:0000256" key="1">
    <source>
        <dbReference type="ARBA" id="ARBA00001974"/>
    </source>
</evidence>
<keyword evidence="5" id="KW-0503">Monooxygenase</keyword>
<dbReference type="PANTHER" id="PTHR47178">
    <property type="entry name" value="MONOOXYGENASE, FAD-BINDING"/>
    <property type="match status" value="1"/>
</dbReference>
<evidence type="ECO:0000259" key="6">
    <source>
        <dbReference type="Pfam" id="PF01494"/>
    </source>
</evidence>
<evidence type="ECO:0000256" key="3">
    <source>
        <dbReference type="ARBA" id="ARBA00022827"/>
    </source>
</evidence>
<evidence type="ECO:0000256" key="4">
    <source>
        <dbReference type="ARBA" id="ARBA00023002"/>
    </source>
</evidence>
<dbReference type="STRING" id="1442371.A0A0D2K1I1"/>
<accession>A0A0D2K1I1</accession>
<dbReference type="GO" id="GO:0071949">
    <property type="term" value="F:FAD binding"/>
    <property type="evidence" value="ECO:0007669"/>
    <property type="project" value="InterPro"/>
</dbReference>
<dbReference type="EMBL" id="KN848068">
    <property type="protein sequence ID" value="KIX99717.1"/>
    <property type="molecule type" value="Genomic_DNA"/>
</dbReference>
<dbReference type="InterPro" id="IPR036188">
    <property type="entry name" value="FAD/NAD-bd_sf"/>
</dbReference>
<dbReference type="Gene3D" id="3.50.50.60">
    <property type="entry name" value="FAD/NAD(P)-binding domain"/>
    <property type="match status" value="1"/>
</dbReference>
<proteinExistence type="predicted"/>
<dbReference type="PRINTS" id="PR00420">
    <property type="entry name" value="RNGMNOXGNASE"/>
</dbReference>
<keyword evidence="3" id="KW-0274">FAD</keyword>
<dbReference type="RefSeq" id="XP_016633840.1">
    <property type="nucleotide sequence ID" value="XM_016774860.1"/>
</dbReference>
<dbReference type="AlphaFoldDB" id="A0A0D2K1I1"/>
<dbReference type="GeneID" id="27710099"/>
<reference evidence="7 8" key="1">
    <citation type="submission" date="2015-01" db="EMBL/GenBank/DDBJ databases">
        <title>The Genome Sequence of Fonsecaea multimorphosa CBS 102226.</title>
        <authorList>
            <consortium name="The Broad Institute Genomics Platform"/>
            <person name="Cuomo C."/>
            <person name="de Hoog S."/>
            <person name="Gorbushina A."/>
            <person name="Stielow B."/>
            <person name="Teixiera M."/>
            <person name="Abouelleil A."/>
            <person name="Chapman S.B."/>
            <person name="Priest M."/>
            <person name="Young S.K."/>
            <person name="Wortman J."/>
            <person name="Nusbaum C."/>
            <person name="Birren B."/>
        </authorList>
    </citation>
    <scope>NUCLEOTIDE SEQUENCE [LARGE SCALE GENOMIC DNA]</scope>
    <source>
        <strain evidence="7 8">CBS 102226</strain>
    </source>
</reference>
<dbReference type="Pfam" id="PF01494">
    <property type="entry name" value="FAD_binding_3"/>
    <property type="match status" value="1"/>
</dbReference>
<evidence type="ECO:0000313" key="8">
    <source>
        <dbReference type="Proteomes" id="UP000053411"/>
    </source>
</evidence>
<dbReference type="GO" id="GO:0004497">
    <property type="term" value="F:monooxygenase activity"/>
    <property type="evidence" value="ECO:0007669"/>
    <property type="project" value="UniProtKB-KW"/>
</dbReference>